<dbReference type="AlphaFoldDB" id="A0A363D5T4"/>
<keyword evidence="1" id="KW-0175">Coiled coil</keyword>
<comment type="caution">
    <text evidence="3">The sequence shown here is derived from an EMBL/GenBank/DDBJ whole genome shotgun (WGS) entry which is preliminary data.</text>
</comment>
<protein>
    <submittedName>
        <fullName evidence="3">Uncharacterized protein</fullName>
    </submittedName>
</protein>
<keyword evidence="2" id="KW-0812">Transmembrane</keyword>
<keyword evidence="2" id="KW-1133">Transmembrane helix</keyword>
<keyword evidence="2" id="KW-0472">Membrane</keyword>
<evidence type="ECO:0000313" key="4">
    <source>
        <dbReference type="Proteomes" id="UP000251135"/>
    </source>
</evidence>
<proteinExistence type="predicted"/>
<gene>
    <name evidence="3" type="ORF">B0174_00860</name>
</gene>
<dbReference type="EMBL" id="MUXE01000001">
    <property type="protein sequence ID" value="PUE66634.1"/>
    <property type="molecule type" value="Genomic_DNA"/>
</dbReference>
<dbReference type="Proteomes" id="UP000251135">
    <property type="component" value="Unassembled WGS sequence"/>
</dbReference>
<accession>A0A363D5T4</accession>
<keyword evidence="4" id="KW-1185">Reference proteome</keyword>
<organism evidence="3 4">
    <name type="scientific">Arcobacter caeni</name>
    <dbReference type="NCBI Taxonomy" id="1912877"/>
    <lineage>
        <taxon>Bacteria</taxon>
        <taxon>Pseudomonadati</taxon>
        <taxon>Campylobacterota</taxon>
        <taxon>Epsilonproteobacteria</taxon>
        <taxon>Campylobacterales</taxon>
        <taxon>Arcobacteraceae</taxon>
        <taxon>Arcobacter</taxon>
    </lineage>
</organism>
<evidence type="ECO:0000256" key="1">
    <source>
        <dbReference type="SAM" id="Coils"/>
    </source>
</evidence>
<name>A0A363D5T4_9BACT</name>
<feature type="coiled-coil region" evidence="1">
    <location>
        <begin position="118"/>
        <end position="149"/>
    </location>
</feature>
<evidence type="ECO:0000313" key="3">
    <source>
        <dbReference type="EMBL" id="PUE66634.1"/>
    </source>
</evidence>
<dbReference type="RefSeq" id="WP_108557743.1">
    <property type="nucleotide sequence ID" value="NZ_MUXE01000001.1"/>
</dbReference>
<sequence>MNNDISTSNENMAKNKEKNKNSKILQLQLKYKIDENDPLLGFFYLLEDEIQDIVDQNKKASILIKDLEFHIPKMKQLILSVESYEINVRNKILEDLNIKLEAVETEHAKNLTSILSSALKMENNFERILKKEEELKEDLKNSRESVVSELDKFALEIKLQRNSFENSKSNFYKNMEENLKILFEKSFSNLKILVIFNITLSLIIFTYLLLQ</sequence>
<reference evidence="3 4" key="1">
    <citation type="submission" date="2017-02" db="EMBL/GenBank/DDBJ databases">
        <title>Arcobacter caeni sp. nov, a new Arcobacter species isolated from reclaimed water.</title>
        <authorList>
            <person name="Figueras M.J."/>
            <person name="Perez-Cataluna A."/>
            <person name="Salas-Masso N."/>
        </authorList>
    </citation>
    <scope>NUCLEOTIDE SEQUENCE [LARGE SCALE GENOMIC DNA]</scope>
    <source>
        <strain evidence="3 4">RW17-10</strain>
    </source>
</reference>
<evidence type="ECO:0000256" key="2">
    <source>
        <dbReference type="SAM" id="Phobius"/>
    </source>
</evidence>
<dbReference type="OrthoDB" id="9912943at2"/>
<feature type="transmembrane region" description="Helical" evidence="2">
    <location>
        <begin position="190"/>
        <end position="210"/>
    </location>
</feature>